<gene>
    <name evidence="2" type="ORF">NA57DRAFT_70091</name>
</gene>
<protein>
    <submittedName>
        <fullName evidence="2">Uncharacterized protein</fullName>
    </submittedName>
</protein>
<keyword evidence="3" id="KW-1185">Reference proteome</keyword>
<reference evidence="2" key="1">
    <citation type="journal article" date="2020" name="Stud. Mycol.">
        <title>101 Dothideomycetes genomes: a test case for predicting lifestyles and emergence of pathogens.</title>
        <authorList>
            <person name="Haridas S."/>
            <person name="Albert R."/>
            <person name="Binder M."/>
            <person name="Bloem J."/>
            <person name="Labutti K."/>
            <person name="Salamov A."/>
            <person name="Andreopoulos B."/>
            <person name="Baker S."/>
            <person name="Barry K."/>
            <person name="Bills G."/>
            <person name="Bluhm B."/>
            <person name="Cannon C."/>
            <person name="Castanera R."/>
            <person name="Culley D."/>
            <person name="Daum C."/>
            <person name="Ezra D."/>
            <person name="Gonzalez J."/>
            <person name="Henrissat B."/>
            <person name="Kuo A."/>
            <person name="Liang C."/>
            <person name="Lipzen A."/>
            <person name="Lutzoni F."/>
            <person name="Magnuson J."/>
            <person name="Mondo S."/>
            <person name="Nolan M."/>
            <person name="Ohm R."/>
            <person name="Pangilinan J."/>
            <person name="Park H.-J."/>
            <person name="Ramirez L."/>
            <person name="Alfaro M."/>
            <person name="Sun H."/>
            <person name="Tritt A."/>
            <person name="Yoshinaga Y."/>
            <person name="Zwiers L.-H."/>
            <person name="Turgeon B."/>
            <person name="Goodwin S."/>
            <person name="Spatafora J."/>
            <person name="Crous P."/>
            <person name="Grigoriev I."/>
        </authorList>
    </citation>
    <scope>NUCLEOTIDE SEQUENCE</scope>
    <source>
        <strain evidence="2">CBS 133067</strain>
    </source>
</reference>
<accession>A0A9P4ILS2</accession>
<organism evidence="2 3">
    <name type="scientific">Rhizodiscina lignyota</name>
    <dbReference type="NCBI Taxonomy" id="1504668"/>
    <lineage>
        <taxon>Eukaryota</taxon>
        <taxon>Fungi</taxon>
        <taxon>Dikarya</taxon>
        <taxon>Ascomycota</taxon>
        <taxon>Pezizomycotina</taxon>
        <taxon>Dothideomycetes</taxon>
        <taxon>Pleosporomycetidae</taxon>
        <taxon>Aulographales</taxon>
        <taxon>Rhizodiscinaceae</taxon>
        <taxon>Rhizodiscina</taxon>
    </lineage>
</organism>
<evidence type="ECO:0000256" key="1">
    <source>
        <dbReference type="SAM" id="Coils"/>
    </source>
</evidence>
<sequence length="152" mass="17341">MPLSDIGDRMDDLEKDLDRFEDRQKRAILRLAKSDTSLELVDERGTIDKHVEKTLRSICIVYDYHRRAINGQILELLSGGSYTHILTYGWSQVVVLIARPIDGSGNVEMLLCSSFKDSIKEAWDDLAFKIHEKVGSRAVEAMEDVPVQWYIG</sequence>
<feature type="coiled-coil region" evidence="1">
    <location>
        <begin position="3"/>
        <end position="30"/>
    </location>
</feature>
<dbReference type="EMBL" id="ML978121">
    <property type="protein sequence ID" value="KAF2103881.1"/>
    <property type="molecule type" value="Genomic_DNA"/>
</dbReference>
<evidence type="ECO:0000313" key="2">
    <source>
        <dbReference type="EMBL" id="KAF2103881.1"/>
    </source>
</evidence>
<name>A0A9P4ILS2_9PEZI</name>
<evidence type="ECO:0000313" key="3">
    <source>
        <dbReference type="Proteomes" id="UP000799772"/>
    </source>
</evidence>
<keyword evidence="1" id="KW-0175">Coiled coil</keyword>
<dbReference type="Proteomes" id="UP000799772">
    <property type="component" value="Unassembled WGS sequence"/>
</dbReference>
<proteinExistence type="predicted"/>
<dbReference type="AlphaFoldDB" id="A0A9P4ILS2"/>
<comment type="caution">
    <text evidence="2">The sequence shown here is derived from an EMBL/GenBank/DDBJ whole genome shotgun (WGS) entry which is preliminary data.</text>
</comment>